<evidence type="ECO:0000256" key="2">
    <source>
        <dbReference type="ARBA" id="ARBA00003906"/>
    </source>
</evidence>
<dbReference type="PANTHER" id="PTHR23152">
    <property type="entry name" value="2-OXOGLUTARATE DEHYDROGENASE"/>
    <property type="match status" value="1"/>
</dbReference>
<accession>A0A090D255</accession>
<dbReference type="SMART" id="SM00861">
    <property type="entry name" value="Transket_pyr"/>
    <property type="match status" value="1"/>
</dbReference>
<sequence>MKGQGFNPLEAGGMENIELLERYFENEKNLSLDPSWKSASQSLNPKDSSKALKPSLAKEGGLDSSREEKILRLIQAFRNYGHLAVNINPLSLESKSLPLQIEERLNEFSEKEDTALFPTYGLLKASHAPFKEIKERLYDIYCGKIGIEYTGSQNEELIDWLQNELETPELDLSLPIETKRIILDKLNHSELFEKFLHTKYVGQKRFSIEGGETLIPMMSLLVESAADYEVEEIAIGMAHRGRLNILCNILNKSYSEIFNEFEDRFVPNSFEGSGDVKYHKGFTATVTTTKNKKVIIDLTPNPSHLEAVCPVVTGLVRCKQDILKGKGVKEPQKKIIPVFIHGDAAIAGQGVVYETLQMYNLGGYKTGGTLHIVVNNQIGFTTLPQDGRSTTYATDIAKGFGAPVFHVNAEDPESCVLSVILALKIRQKFGIDVFIDLNCYRKYGHNEADEPAYTQPLEYQMIREKKGSRELYRDELIRHGFLEKEVALELEKEFQKALQEELELSKKQNPFKAESRLKQQEDQFKDSRSAMLKPIKTGVDEKVLKSLASKLTELPSDFKIHPKLKSLFKDRADSVLQHKEIDWGTGEYLALGSLLIEGVTIRLAGQDSGRGTFSHRHALLIDQEKGKPYIPLDNLEKEQGRLYLYNSFLSEYGALGFEYGYSIAKLDNLVIWEAQFGDFVNGAQVIIDQFLSSSEQKWGQRCNLVLFLPHGYEGQGPEHSSARMERFLNLSAENNQFVIYPTTPAQLFHMLRRHMLRNFPKPLIVFTPKGLLRHPQAVSSLQDFNKGSFEEVIDDPLAEENAEDLVFCSGRIYYDLLEEKKKREKTSMAICRIEQLYPLNVEKLEALIQKYKSVKRYSWVQEEPCNMGAFEYIQPRLESLLPEGIKINYYGRKRSASTATGSTTLHRLQLEEILGNLFSDSKPTIFDVAAKGAEKEKILREGRS</sequence>
<reference evidence="8" key="1">
    <citation type="submission" date="2013-12" db="EMBL/GenBank/DDBJ databases">
        <authorList>
            <person name="Linke B."/>
        </authorList>
    </citation>
    <scope>NUCLEOTIDE SEQUENCE [LARGE SCALE GENOMIC DNA]</scope>
    <source>
        <strain evidence="8">CRIB-18</strain>
    </source>
</reference>
<comment type="caution">
    <text evidence="8">The sequence shown here is derived from an EMBL/GenBank/DDBJ whole genome shotgun (WGS) entry which is preliminary data.</text>
</comment>
<dbReference type="Gene3D" id="1.10.287.1150">
    <property type="entry name" value="TPP helical domain"/>
    <property type="match status" value="1"/>
</dbReference>
<protein>
    <recommendedName>
        <fullName evidence="3">oxoglutarate dehydrogenase (succinyl-transferring)</fullName>
        <ecNumber evidence="3">1.2.4.2</ecNumber>
    </recommendedName>
</protein>
<evidence type="ECO:0000313" key="8">
    <source>
        <dbReference type="EMBL" id="CDR34073.1"/>
    </source>
</evidence>
<feature type="domain" description="Transketolase-like pyrimidine-binding" evidence="7">
    <location>
        <begin position="581"/>
        <end position="774"/>
    </location>
</feature>
<dbReference type="Pfam" id="PF02779">
    <property type="entry name" value="Transket_pyr"/>
    <property type="match status" value="1"/>
</dbReference>
<dbReference type="InterPro" id="IPR029061">
    <property type="entry name" value="THDP-binding"/>
</dbReference>
<dbReference type="GO" id="GO:0005829">
    <property type="term" value="C:cytosol"/>
    <property type="evidence" value="ECO:0007669"/>
    <property type="project" value="TreeGrafter"/>
</dbReference>
<keyword evidence="9" id="KW-1185">Reference proteome</keyword>
<dbReference type="AlphaFoldDB" id="A0A090D255"/>
<organism evidence="8 9">
    <name type="scientific">Candidatus Criblamydia sequanensis CRIB-18</name>
    <dbReference type="NCBI Taxonomy" id="1437425"/>
    <lineage>
        <taxon>Bacteria</taxon>
        <taxon>Pseudomonadati</taxon>
        <taxon>Chlamydiota</taxon>
        <taxon>Chlamydiia</taxon>
        <taxon>Parachlamydiales</taxon>
        <taxon>Candidatus Criblamydiaceae</taxon>
        <taxon>Candidatus Criblamydia</taxon>
    </lineage>
</organism>
<dbReference type="Gene3D" id="3.40.50.12470">
    <property type="match status" value="1"/>
</dbReference>
<dbReference type="RefSeq" id="WP_079977996.1">
    <property type="nucleotide sequence ID" value="NZ_CCEJ010000005.1"/>
</dbReference>
<dbReference type="InterPro" id="IPR042179">
    <property type="entry name" value="KGD_C_sf"/>
</dbReference>
<dbReference type="NCBIfam" id="NF008907">
    <property type="entry name" value="PRK12270.1"/>
    <property type="match status" value="1"/>
</dbReference>
<dbReference type="Pfam" id="PF16870">
    <property type="entry name" value="OxoGdeHyase_C"/>
    <property type="match status" value="1"/>
</dbReference>
<dbReference type="GO" id="GO:0004591">
    <property type="term" value="F:oxoglutarate dehydrogenase (succinyl-transferring) activity"/>
    <property type="evidence" value="ECO:0007669"/>
    <property type="project" value="UniProtKB-EC"/>
</dbReference>
<dbReference type="PANTHER" id="PTHR23152:SF4">
    <property type="entry name" value="2-OXOADIPATE DEHYDROGENASE COMPLEX COMPONENT E1"/>
    <property type="match status" value="1"/>
</dbReference>
<dbReference type="EMBL" id="CCEJ010000005">
    <property type="protein sequence ID" value="CDR34073.1"/>
    <property type="molecule type" value="Genomic_DNA"/>
</dbReference>
<evidence type="ECO:0000256" key="3">
    <source>
        <dbReference type="ARBA" id="ARBA00012280"/>
    </source>
</evidence>
<keyword evidence="4 8" id="KW-0560">Oxidoreductase</keyword>
<dbReference type="GO" id="GO:0030976">
    <property type="term" value="F:thiamine pyrophosphate binding"/>
    <property type="evidence" value="ECO:0007669"/>
    <property type="project" value="InterPro"/>
</dbReference>
<dbReference type="NCBIfam" id="NF006914">
    <property type="entry name" value="PRK09404.1"/>
    <property type="match status" value="1"/>
</dbReference>
<dbReference type="NCBIfam" id="TIGR00239">
    <property type="entry name" value="2oxo_dh_E1"/>
    <property type="match status" value="1"/>
</dbReference>
<dbReference type="GO" id="GO:0006099">
    <property type="term" value="P:tricarboxylic acid cycle"/>
    <property type="evidence" value="ECO:0007669"/>
    <property type="project" value="TreeGrafter"/>
</dbReference>
<evidence type="ECO:0000256" key="4">
    <source>
        <dbReference type="ARBA" id="ARBA00023002"/>
    </source>
</evidence>
<reference evidence="8" key="2">
    <citation type="submission" date="2014-09" db="EMBL/GenBank/DDBJ databases">
        <title>Criblamydia sequanensis harbors a mega-plasmid encoding arsenite resistance.</title>
        <authorList>
            <person name="Bertelli C."/>
            <person name="Goesmann A."/>
            <person name="Greub G."/>
        </authorList>
    </citation>
    <scope>NUCLEOTIDE SEQUENCE [LARGE SCALE GENOMIC DNA]</scope>
    <source>
        <strain evidence="8">CRIB-18</strain>
    </source>
</reference>
<dbReference type="EC" id="1.2.4.2" evidence="3"/>
<dbReference type="eggNOG" id="COG0567">
    <property type="taxonomic scope" value="Bacteria"/>
</dbReference>
<dbReference type="InterPro" id="IPR031717">
    <property type="entry name" value="ODO-1/KGD_C"/>
</dbReference>
<evidence type="ECO:0000256" key="6">
    <source>
        <dbReference type="SAM" id="MobiDB-lite"/>
    </source>
</evidence>
<evidence type="ECO:0000259" key="7">
    <source>
        <dbReference type="SMART" id="SM00861"/>
    </source>
</evidence>
<name>A0A090D255_9BACT</name>
<dbReference type="InterPro" id="IPR001017">
    <property type="entry name" value="DH_E1"/>
</dbReference>
<dbReference type="Gene3D" id="3.40.50.11610">
    <property type="entry name" value="Multifunctional 2-oxoglutarate metabolism enzyme, C-terminal domain"/>
    <property type="match status" value="1"/>
</dbReference>
<dbReference type="GO" id="GO:0045252">
    <property type="term" value="C:oxoglutarate dehydrogenase complex"/>
    <property type="evidence" value="ECO:0007669"/>
    <property type="project" value="TreeGrafter"/>
</dbReference>
<dbReference type="Proteomes" id="UP000031552">
    <property type="component" value="Unassembled WGS sequence"/>
</dbReference>
<dbReference type="Pfam" id="PF00676">
    <property type="entry name" value="E1_dh"/>
    <property type="match status" value="1"/>
</dbReference>
<dbReference type="PIRSF" id="PIRSF000157">
    <property type="entry name" value="Oxoglu_dh_E1"/>
    <property type="match status" value="1"/>
</dbReference>
<comment type="cofactor">
    <cofactor evidence="1">
        <name>thiamine diphosphate</name>
        <dbReference type="ChEBI" id="CHEBI:58937"/>
    </cofactor>
</comment>
<feature type="region of interest" description="Disordered" evidence="6">
    <location>
        <begin position="35"/>
        <end position="60"/>
    </location>
</feature>
<dbReference type="Gene3D" id="3.40.50.970">
    <property type="match status" value="1"/>
</dbReference>
<gene>
    <name evidence="8" type="primary">sucA</name>
    <name evidence="8" type="ORF">CSEC_1253</name>
</gene>
<feature type="compositionally biased region" description="Polar residues" evidence="6">
    <location>
        <begin position="37"/>
        <end position="46"/>
    </location>
</feature>
<dbReference type="InterPro" id="IPR011603">
    <property type="entry name" value="2oxoglutarate_DH_E1"/>
</dbReference>
<comment type="function">
    <text evidence="2">E1 component of the 2-oxoglutarate dehydrogenase (OGDH) complex which catalyzes the decarboxylation of 2-oxoglutarate, the first step in the conversion of 2-oxoglutarate to succinyl-CoA and CO(2).</text>
</comment>
<dbReference type="OrthoDB" id="9759785at2"/>
<keyword evidence="5" id="KW-0786">Thiamine pyrophosphate</keyword>
<proteinExistence type="predicted"/>
<dbReference type="CDD" id="cd02016">
    <property type="entry name" value="TPP_E1_OGDC_like"/>
    <property type="match status" value="1"/>
</dbReference>
<dbReference type="SUPFAM" id="SSF52518">
    <property type="entry name" value="Thiamin diphosphate-binding fold (THDP-binding)"/>
    <property type="match status" value="2"/>
</dbReference>
<evidence type="ECO:0000313" key="9">
    <source>
        <dbReference type="Proteomes" id="UP000031552"/>
    </source>
</evidence>
<dbReference type="InterPro" id="IPR005475">
    <property type="entry name" value="Transketolase-like_Pyr-bd"/>
</dbReference>
<evidence type="ECO:0000256" key="5">
    <source>
        <dbReference type="ARBA" id="ARBA00023052"/>
    </source>
</evidence>
<evidence type="ECO:0000256" key="1">
    <source>
        <dbReference type="ARBA" id="ARBA00001964"/>
    </source>
</evidence>
<dbReference type="STRING" id="1437425.CSEC_1253"/>